<evidence type="ECO:0000256" key="2">
    <source>
        <dbReference type="ARBA" id="ARBA00022475"/>
    </source>
</evidence>
<comment type="subcellular location">
    <subcellularLocation>
        <location evidence="1">Cell membrane</location>
        <topology evidence="1">Multi-pass membrane protein</topology>
    </subcellularLocation>
</comment>
<accession>A0ABN1A9V0</accession>
<keyword evidence="4" id="KW-1133">Transmembrane helix</keyword>
<evidence type="ECO:0008006" key="8">
    <source>
        <dbReference type="Google" id="ProtNLM"/>
    </source>
</evidence>
<comment type="caution">
    <text evidence="6">The sequence shown here is derived from an EMBL/GenBank/DDBJ whole genome shotgun (WGS) entry which is preliminary data.</text>
</comment>
<evidence type="ECO:0000313" key="7">
    <source>
        <dbReference type="Proteomes" id="UP001500909"/>
    </source>
</evidence>
<dbReference type="PANTHER" id="PTHR30086:SF20">
    <property type="entry name" value="ARGININE EXPORTER PROTEIN ARGO-RELATED"/>
    <property type="match status" value="1"/>
</dbReference>
<evidence type="ECO:0000256" key="5">
    <source>
        <dbReference type="ARBA" id="ARBA00023136"/>
    </source>
</evidence>
<gene>
    <name evidence="6" type="ORF">GCM10010361_39170</name>
</gene>
<evidence type="ECO:0000313" key="6">
    <source>
        <dbReference type="EMBL" id="GAA0471191.1"/>
    </source>
</evidence>
<sequence>MPQAGAGATGAHGARTVSYVLTSFLGCAVVAALPTVSPGPDVAIVLRTALGSGRRAALCSALGTATGCFVWGPAGVAGLTAMLWASRGAYDALRIAGAAYLVWVRRRLEQVTGAVLFGLGAAVAVETAR</sequence>
<evidence type="ECO:0000256" key="3">
    <source>
        <dbReference type="ARBA" id="ARBA00022692"/>
    </source>
</evidence>
<dbReference type="EMBL" id="BAAABY010000028">
    <property type="protein sequence ID" value="GAA0471191.1"/>
    <property type="molecule type" value="Genomic_DNA"/>
</dbReference>
<keyword evidence="7" id="KW-1185">Reference proteome</keyword>
<name>A0ABN1A9V0_9ACTN</name>
<evidence type="ECO:0000256" key="4">
    <source>
        <dbReference type="ARBA" id="ARBA00022989"/>
    </source>
</evidence>
<proteinExistence type="predicted"/>
<dbReference type="InterPro" id="IPR001123">
    <property type="entry name" value="LeuE-type"/>
</dbReference>
<protein>
    <recommendedName>
        <fullName evidence="8">Lysine transporter LysE</fullName>
    </recommendedName>
</protein>
<keyword evidence="3" id="KW-0812">Transmembrane</keyword>
<organism evidence="6 7">
    <name type="scientific">Streptomyces olivaceiscleroticus</name>
    <dbReference type="NCBI Taxonomy" id="68245"/>
    <lineage>
        <taxon>Bacteria</taxon>
        <taxon>Bacillati</taxon>
        <taxon>Actinomycetota</taxon>
        <taxon>Actinomycetes</taxon>
        <taxon>Kitasatosporales</taxon>
        <taxon>Streptomycetaceae</taxon>
        <taxon>Streptomyces</taxon>
    </lineage>
</organism>
<dbReference type="Proteomes" id="UP001500909">
    <property type="component" value="Unassembled WGS sequence"/>
</dbReference>
<dbReference type="Pfam" id="PF01810">
    <property type="entry name" value="LysE"/>
    <property type="match status" value="1"/>
</dbReference>
<keyword evidence="2" id="KW-1003">Cell membrane</keyword>
<reference evidence="6 7" key="1">
    <citation type="journal article" date="2019" name="Int. J. Syst. Evol. Microbiol.">
        <title>The Global Catalogue of Microorganisms (GCM) 10K type strain sequencing project: providing services to taxonomists for standard genome sequencing and annotation.</title>
        <authorList>
            <consortium name="The Broad Institute Genomics Platform"/>
            <consortium name="The Broad Institute Genome Sequencing Center for Infectious Disease"/>
            <person name="Wu L."/>
            <person name="Ma J."/>
        </authorList>
    </citation>
    <scope>NUCLEOTIDE SEQUENCE [LARGE SCALE GENOMIC DNA]</scope>
    <source>
        <strain evidence="6 7">JCM 4805</strain>
    </source>
</reference>
<dbReference type="PANTHER" id="PTHR30086">
    <property type="entry name" value="ARGININE EXPORTER PROTEIN ARGO"/>
    <property type="match status" value="1"/>
</dbReference>
<evidence type="ECO:0000256" key="1">
    <source>
        <dbReference type="ARBA" id="ARBA00004651"/>
    </source>
</evidence>
<keyword evidence="5" id="KW-0472">Membrane</keyword>